<dbReference type="PROSITE" id="PS51257">
    <property type="entry name" value="PROKAR_LIPOPROTEIN"/>
    <property type="match status" value="1"/>
</dbReference>
<accession>A0A0C3P5C6</accession>
<sequence>MPYRMAWTCTTHGMAVSSCQCWSMHVVMSLIRGIQLAFVFNLSTDCSSQKIQAWASLTPREVQNRHMHISPNLGQYSNVGDFNLSLTPSRAQKLARNPPYLRSAGRAAIISDLQTSIRIQDTLKLPSCTSNCCIIDVGLGRERTGVSIVPYDKKSSSQNCGILLLTRV</sequence>
<evidence type="ECO:0000313" key="2">
    <source>
        <dbReference type="Proteomes" id="UP000054217"/>
    </source>
</evidence>
<evidence type="ECO:0000313" key="1">
    <source>
        <dbReference type="EMBL" id="KIO02499.1"/>
    </source>
</evidence>
<dbReference type="InParanoid" id="A0A0C3P5C6"/>
<dbReference type="Proteomes" id="UP000054217">
    <property type="component" value="Unassembled WGS sequence"/>
</dbReference>
<organism evidence="1 2">
    <name type="scientific">Pisolithus tinctorius Marx 270</name>
    <dbReference type="NCBI Taxonomy" id="870435"/>
    <lineage>
        <taxon>Eukaryota</taxon>
        <taxon>Fungi</taxon>
        <taxon>Dikarya</taxon>
        <taxon>Basidiomycota</taxon>
        <taxon>Agaricomycotina</taxon>
        <taxon>Agaricomycetes</taxon>
        <taxon>Agaricomycetidae</taxon>
        <taxon>Boletales</taxon>
        <taxon>Sclerodermatineae</taxon>
        <taxon>Pisolithaceae</taxon>
        <taxon>Pisolithus</taxon>
    </lineage>
</organism>
<dbReference type="AlphaFoldDB" id="A0A0C3P5C6"/>
<reference evidence="1 2" key="1">
    <citation type="submission" date="2014-04" db="EMBL/GenBank/DDBJ databases">
        <authorList>
            <consortium name="DOE Joint Genome Institute"/>
            <person name="Kuo A."/>
            <person name="Kohler A."/>
            <person name="Costa M.D."/>
            <person name="Nagy L.G."/>
            <person name="Floudas D."/>
            <person name="Copeland A."/>
            <person name="Barry K.W."/>
            <person name="Cichocki N."/>
            <person name="Veneault-Fourrey C."/>
            <person name="LaButti K."/>
            <person name="Lindquist E.A."/>
            <person name="Lipzen A."/>
            <person name="Lundell T."/>
            <person name="Morin E."/>
            <person name="Murat C."/>
            <person name="Sun H."/>
            <person name="Tunlid A."/>
            <person name="Henrissat B."/>
            <person name="Grigoriev I.V."/>
            <person name="Hibbett D.S."/>
            <person name="Martin F."/>
            <person name="Nordberg H.P."/>
            <person name="Cantor M.N."/>
            <person name="Hua S.X."/>
        </authorList>
    </citation>
    <scope>NUCLEOTIDE SEQUENCE [LARGE SCALE GENOMIC DNA]</scope>
    <source>
        <strain evidence="1 2">Marx 270</strain>
    </source>
</reference>
<gene>
    <name evidence="1" type="ORF">M404DRAFT_649555</name>
</gene>
<dbReference type="HOGENOM" id="CLU_1587181_0_0_1"/>
<protein>
    <submittedName>
        <fullName evidence="1">Uncharacterized protein</fullName>
    </submittedName>
</protein>
<name>A0A0C3P5C6_PISTI</name>
<proteinExistence type="predicted"/>
<dbReference type="EMBL" id="KN831981">
    <property type="protein sequence ID" value="KIO02499.1"/>
    <property type="molecule type" value="Genomic_DNA"/>
</dbReference>
<keyword evidence="2" id="KW-1185">Reference proteome</keyword>
<reference evidence="2" key="2">
    <citation type="submission" date="2015-01" db="EMBL/GenBank/DDBJ databases">
        <title>Evolutionary Origins and Diversification of the Mycorrhizal Mutualists.</title>
        <authorList>
            <consortium name="DOE Joint Genome Institute"/>
            <consortium name="Mycorrhizal Genomics Consortium"/>
            <person name="Kohler A."/>
            <person name="Kuo A."/>
            <person name="Nagy L.G."/>
            <person name="Floudas D."/>
            <person name="Copeland A."/>
            <person name="Barry K.W."/>
            <person name="Cichocki N."/>
            <person name="Veneault-Fourrey C."/>
            <person name="LaButti K."/>
            <person name="Lindquist E.A."/>
            <person name="Lipzen A."/>
            <person name="Lundell T."/>
            <person name="Morin E."/>
            <person name="Murat C."/>
            <person name="Riley R."/>
            <person name="Ohm R."/>
            <person name="Sun H."/>
            <person name="Tunlid A."/>
            <person name="Henrissat B."/>
            <person name="Grigoriev I.V."/>
            <person name="Hibbett D.S."/>
            <person name="Martin F."/>
        </authorList>
    </citation>
    <scope>NUCLEOTIDE SEQUENCE [LARGE SCALE GENOMIC DNA]</scope>
    <source>
        <strain evidence="2">Marx 270</strain>
    </source>
</reference>